<gene>
    <name evidence="1" type="ORF">A0H81_02284</name>
</gene>
<dbReference type="AlphaFoldDB" id="A0A1C7MN98"/>
<protein>
    <submittedName>
        <fullName evidence="1">Uncharacterized protein</fullName>
    </submittedName>
</protein>
<evidence type="ECO:0000313" key="2">
    <source>
        <dbReference type="Proteomes" id="UP000092993"/>
    </source>
</evidence>
<dbReference type="EMBL" id="LUGG01000002">
    <property type="protein sequence ID" value="OBZ78127.1"/>
    <property type="molecule type" value="Genomic_DNA"/>
</dbReference>
<sequence length="103" mass="11697">MHAYPTHRVDTAACWQFLYVTTRQSITGMTEVMEVERTRLATLHPQLVNANLSGGRRFNLSGGHPELQMHGAGMSPLRLLSVFDKHYQGWNTVELPMLYSLLL</sequence>
<comment type="caution">
    <text evidence="1">The sequence shown here is derived from an EMBL/GenBank/DDBJ whole genome shotgun (WGS) entry which is preliminary data.</text>
</comment>
<keyword evidence="2" id="KW-1185">Reference proteome</keyword>
<reference evidence="1 2" key="1">
    <citation type="submission" date="2016-03" db="EMBL/GenBank/DDBJ databases">
        <title>Whole genome sequencing of Grifola frondosa 9006-11.</title>
        <authorList>
            <person name="Min B."/>
            <person name="Park H."/>
            <person name="Kim J.-G."/>
            <person name="Cho H."/>
            <person name="Oh Y.-L."/>
            <person name="Kong W.-S."/>
            <person name="Choi I.-G."/>
        </authorList>
    </citation>
    <scope>NUCLEOTIDE SEQUENCE [LARGE SCALE GENOMIC DNA]</scope>
    <source>
        <strain evidence="1 2">9006-11</strain>
    </source>
</reference>
<accession>A0A1C7MN98</accession>
<organism evidence="1 2">
    <name type="scientific">Grifola frondosa</name>
    <name type="common">Maitake</name>
    <name type="synonym">Polyporus frondosus</name>
    <dbReference type="NCBI Taxonomy" id="5627"/>
    <lineage>
        <taxon>Eukaryota</taxon>
        <taxon>Fungi</taxon>
        <taxon>Dikarya</taxon>
        <taxon>Basidiomycota</taxon>
        <taxon>Agaricomycotina</taxon>
        <taxon>Agaricomycetes</taxon>
        <taxon>Polyporales</taxon>
        <taxon>Grifolaceae</taxon>
        <taxon>Grifola</taxon>
    </lineage>
</organism>
<dbReference type="Proteomes" id="UP000092993">
    <property type="component" value="Unassembled WGS sequence"/>
</dbReference>
<name>A0A1C7MN98_GRIFR</name>
<proteinExistence type="predicted"/>
<evidence type="ECO:0000313" key="1">
    <source>
        <dbReference type="EMBL" id="OBZ78127.1"/>
    </source>
</evidence>